<feature type="region of interest" description="Disordered" evidence="1">
    <location>
        <begin position="718"/>
        <end position="747"/>
    </location>
</feature>
<accession>A0A9N7MX23</accession>
<dbReference type="EMBL" id="CACSLK010020742">
    <property type="protein sequence ID" value="CAA0820913.1"/>
    <property type="molecule type" value="Genomic_DNA"/>
</dbReference>
<feature type="transmembrane region" description="Helical" evidence="2">
    <location>
        <begin position="104"/>
        <end position="121"/>
    </location>
</feature>
<evidence type="ECO:0000256" key="2">
    <source>
        <dbReference type="SAM" id="Phobius"/>
    </source>
</evidence>
<feature type="transmembrane region" description="Helical" evidence="2">
    <location>
        <begin position="133"/>
        <end position="156"/>
    </location>
</feature>
<feature type="transmembrane region" description="Helical" evidence="2">
    <location>
        <begin position="74"/>
        <end position="92"/>
    </location>
</feature>
<organism evidence="3 4">
    <name type="scientific">Striga hermonthica</name>
    <name type="common">Purple witchweed</name>
    <name type="synonym">Buchnera hermonthica</name>
    <dbReference type="NCBI Taxonomy" id="68872"/>
    <lineage>
        <taxon>Eukaryota</taxon>
        <taxon>Viridiplantae</taxon>
        <taxon>Streptophyta</taxon>
        <taxon>Embryophyta</taxon>
        <taxon>Tracheophyta</taxon>
        <taxon>Spermatophyta</taxon>
        <taxon>Magnoliopsida</taxon>
        <taxon>eudicotyledons</taxon>
        <taxon>Gunneridae</taxon>
        <taxon>Pentapetalae</taxon>
        <taxon>asterids</taxon>
        <taxon>lamiids</taxon>
        <taxon>Lamiales</taxon>
        <taxon>Orobanchaceae</taxon>
        <taxon>Buchnereae</taxon>
        <taxon>Striga</taxon>
    </lineage>
</organism>
<name>A0A9N7MX23_STRHE</name>
<keyword evidence="2" id="KW-1133">Transmembrane helix</keyword>
<reference evidence="3" key="1">
    <citation type="submission" date="2019-12" db="EMBL/GenBank/DDBJ databases">
        <authorList>
            <person name="Scholes J."/>
        </authorList>
    </citation>
    <scope>NUCLEOTIDE SEQUENCE</scope>
</reference>
<dbReference type="Proteomes" id="UP001153555">
    <property type="component" value="Unassembled WGS sequence"/>
</dbReference>
<evidence type="ECO:0000313" key="3">
    <source>
        <dbReference type="EMBL" id="CAA0820913.1"/>
    </source>
</evidence>
<dbReference type="AlphaFoldDB" id="A0A9N7MX23"/>
<feature type="transmembrane region" description="Helical" evidence="2">
    <location>
        <begin position="367"/>
        <end position="394"/>
    </location>
</feature>
<feature type="transmembrane region" description="Helical" evidence="2">
    <location>
        <begin position="291"/>
        <end position="312"/>
    </location>
</feature>
<feature type="transmembrane region" description="Helical" evidence="2">
    <location>
        <begin position="39"/>
        <end position="62"/>
    </location>
</feature>
<protein>
    <submittedName>
        <fullName evidence="3">Uncharacterized protein</fullName>
    </submittedName>
</protein>
<evidence type="ECO:0000313" key="4">
    <source>
        <dbReference type="Proteomes" id="UP001153555"/>
    </source>
</evidence>
<feature type="transmembrane region" description="Helical" evidence="2">
    <location>
        <begin position="168"/>
        <end position="192"/>
    </location>
</feature>
<dbReference type="PANTHER" id="PTHR35307:SF3">
    <property type="entry name" value="DUF4220 DOMAIN-CONTAINING PROTEIN"/>
    <property type="match status" value="1"/>
</dbReference>
<comment type="caution">
    <text evidence="3">The sequence shown here is derived from an EMBL/GenBank/DDBJ whole genome shotgun (WGS) entry which is preliminary data.</text>
</comment>
<evidence type="ECO:0000256" key="1">
    <source>
        <dbReference type="SAM" id="MobiDB-lite"/>
    </source>
</evidence>
<dbReference type="OrthoDB" id="1915303at2759"/>
<gene>
    <name evidence="3" type="ORF">SHERM_18915</name>
</gene>
<keyword evidence="2" id="KW-0812">Transmembrane</keyword>
<dbReference type="PANTHER" id="PTHR35307">
    <property type="entry name" value="PROTEIN, PUTATIVE-RELATED"/>
    <property type="match status" value="1"/>
</dbReference>
<proteinExistence type="predicted"/>
<feature type="transmembrane region" description="Helical" evidence="2">
    <location>
        <begin position="251"/>
        <end position="271"/>
    </location>
</feature>
<keyword evidence="4" id="KW-1185">Reference proteome</keyword>
<keyword evidence="2" id="KW-0472">Membrane</keyword>
<sequence length="747" mass="84259">MAANDDMCYLCPYECLVKYTSLKDDKIVQDTLDSPMPWVGAYIAAASAACSLAIAADFLYGLRTKKSWFPCKYFSLNAFTLTVLGVAMKIPLDMTTTMPGNYDRLARVSSLVLMPAAMSNFMTSFGTMENNEIVLNLAALGILVVTVMGNVFIRFIPTQNFWSMKETWGEEIGCTICMLFLLVVLSSSAVMVPAAKRYIECQYNQRHKTIFSNHIMRSYTTGQLRLALTRCWVMSESGSPQFLVARSVTSVSAGLICLLMGLTLLQAHIRYPLMYTERHKLGSKYKWSIDWILFIQTVGVVLGIIAPLLRWFDAVRHKKMAKIVFRDELEVEGYWTHTLTQYRDSPLPLKTRFHLKFRKALHNAKRLLLNLCIRIQILVVLGSKLLLLVSAVFMHGVIFCFSHCPQGSSSEEELNDLNDYVLQLEGEARLHETTLRSICSKVHKLIQTGKGKQYKNLIELLEKSVSFNGVREFDSRQRVQSLNPQEPHNCWSLAVVTLTSIAISLPTIPTDESGSLLSAVTEGLYFANLIEEALDSKRALTSVRHAADVAWVGVELYRKWHDVDLQKAAGGGSTHKETLQKLSGVAQKMVTNFTANPNNNFLVQDPLNWPVKVIAANSMYRVTQTILSYHNEDNEELLFERLSVMISDILSACLAANLACVIRLKCYTNEIRKREESIRQAALLLGESEEILQILQKRELPRLDPEKAADIEEWRSFMEQDNENPVESVAKKFSQTSGEHVSIELQG</sequence>